<evidence type="ECO:0000256" key="1">
    <source>
        <dbReference type="SAM" id="MobiDB-lite"/>
    </source>
</evidence>
<reference evidence="2" key="1">
    <citation type="submission" date="2021-06" db="EMBL/GenBank/DDBJ databases">
        <authorList>
            <person name="Kallberg Y."/>
            <person name="Tangrot J."/>
            <person name="Rosling A."/>
        </authorList>
    </citation>
    <scope>NUCLEOTIDE SEQUENCE</scope>
    <source>
        <strain evidence="2">MA453B</strain>
    </source>
</reference>
<comment type="caution">
    <text evidence="2">The sequence shown here is derived from an EMBL/GenBank/DDBJ whole genome shotgun (WGS) entry which is preliminary data.</text>
</comment>
<gene>
    <name evidence="2" type="ORF">DERYTH_LOCUS15105</name>
</gene>
<feature type="region of interest" description="Disordered" evidence="1">
    <location>
        <begin position="45"/>
        <end position="78"/>
    </location>
</feature>
<feature type="compositionally biased region" description="Polar residues" evidence="1">
    <location>
        <begin position="57"/>
        <end position="78"/>
    </location>
</feature>
<dbReference type="AlphaFoldDB" id="A0A9N9IDB0"/>
<dbReference type="OrthoDB" id="10632900at2759"/>
<dbReference type="EMBL" id="CAJVPY010011957">
    <property type="protein sequence ID" value="CAG8730855.1"/>
    <property type="molecule type" value="Genomic_DNA"/>
</dbReference>
<evidence type="ECO:0000313" key="2">
    <source>
        <dbReference type="EMBL" id="CAG8730855.1"/>
    </source>
</evidence>
<feature type="non-terminal residue" evidence="2">
    <location>
        <position position="406"/>
    </location>
</feature>
<organism evidence="2 3">
    <name type="scientific">Dentiscutata erythropus</name>
    <dbReference type="NCBI Taxonomy" id="1348616"/>
    <lineage>
        <taxon>Eukaryota</taxon>
        <taxon>Fungi</taxon>
        <taxon>Fungi incertae sedis</taxon>
        <taxon>Mucoromycota</taxon>
        <taxon>Glomeromycotina</taxon>
        <taxon>Glomeromycetes</taxon>
        <taxon>Diversisporales</taxon>
        <taxon>Gigasporaceae</taxon>
        <taxon>Dentiscutata</taxon>
    </lineage>
</organism>
<dbReference type="Proteomes" id="UP000789405">
    <property type="component" value="Unassembled WGS sequence"/>
</dbReference>
<keyword evidence="3" id="KW-1185">Reference proteome</keyword>
<name>A0A9N9IDB0_9GLOM</name>
<accession>A0A9N9IDB0</accession>
<protein>
    <submittedName>
        <fullName evidence="2">28550_t:CDS:1</fullName>
    </submittedName>
</protein>
<evidence type="ECO:0000313" key="3">
    <source>
        <dbReference type="Proteomes" id="UP000789405"/>
    </source>
</evidence>
<sequence length="406" mass="46817">MEANNALETNQNKPLINNEIYQLTQAYQASWEEQVNKEIGTSMLTQKQEPLDKTDLSENQNIGGNTSATRSENSNHTPKQWSNLFVKLKRGRSIFISFSPRATIKSKNDNTLIIDIHEIMIKIFKEVGQDIVAAKPHMKKGSRTYLELIFVNKEELKHYTVNGINIFNKTYFGFIPTDTRKSFLPIKNRNVSLGNKADISKAIEETFKGRRLHKKRLRTAISLQKHYHKFLNKKNNELQAPSIPLIPEQNRTKNIQKITKPETINSNLLLNKDVTTNIVLNKNDDDLLSQSYSKVEKNFTPKEGEKNISPPLKLLMENQLPLQGNNDDNGYERDRIDSILKDKQEILVLQALQAPNISSRAWPTEWKQFLAVWKNANGTIKASSNWPWDKEDFWIGRIKESEFSVK</sequence>
<proteinExistence type="predicted"/>